<dbReference type="Proteomes" id="UP000467124">
    <property type="component" value="Unassembled WGS sequence"/>
</dbReference>
<dbReference type="RefSeq" id="WP_161110947.1">
    <property type="nucleotide sequence ID" value="NZ_WWHY01000001.1"/>
</dbReference>
<feature type="region of interest" description="Disordered" evidence="3">
    <location>
        <begin position="142"/>
        <end position="164"/>
    </location>
</feature>
<gene>
    <name evidence="5" type="ORF">GTW20_11685</name>
</gene>
<dbReference type="Gene3D" id="1.10.10.1320">
    <property type="entry name" value="Anti-sigma factor, zinc-finger domain"/>
    <property type="match status" value="1"/>
</dbReference>
<feature type="transmembrane region" description="Helical" evidence="4">
    <location>
        <begin position="116"/>
        <end position="138"/>
    </location>
</feature>
<keyword evidence="2" id="KW-0804">Transcription</keyword>
<evidence type="ECO:0000313" key="6">
    <source>
        <dbReference type="Proteomes" id="UP000467124"/>
    </source>
</evidence>
<accession>A0A7K2ISF6</accession>
<name>A0A7K2ISF6_9ACTN</name>
<feature type="region of interest" description="Disordered" evidence="3">
    <location>
        <begin position="77"/>
        <end position="97"/>
    </location>
</feature>
<dbReference type="AlphaFoldDB" id="A0A7K2ISF6"/>
<evidence type="ECO:0000256" key="4">
    <source>
        <dbReference type="SAM" id="Phobius"/>
    </source>
</evidence>
<evidence type="ECO:0000256" key="1">
    <source>
        <dbReference type="ARBA" id="ARBA00023015"/>
    </source>
</evidence>
<keyword evidence="1" id="KW-0805">Transcription regulation</keyword>
<evidence type="ECO:0000256" key="2">
    <source>
        <dbReference type="ARBA" id="ARBA00023163"/>
    </source>
</evidence>
<evidence type="ECO:0000313" key="5">
    <source>
        <dbReference type="EMBL" id="MYR32909.1"/>
    </source>
</evidence>
<dbReference type="EMBL" id="WWHY01000001">
    <property type="protein sequence ID" value="MYR32909.1"/>
    <property type="molecule type" value="Genomic_DNA"/>
</dbReference>
<organism evidence="5 6">
    <name type="scientific">Nocardiopsis alba</name>
    <dbReference type="NCBI Taxonomy" id="53437"/>
    <lineage>
        <taxon>Bacteria</taxon>
        <taxon>Bacillati</taxon>
        <taxon>Actinomycetota</taxon>
        <taxon>Actinomycetes</taxon>
        <taxon>Streptosporangiales</taxon>
        <taxon>Nocardiopsidaceae</taxon>
        <taxon>Nocardiopsis</taxon>
    </lineage>
</organism>
<proteinExistence type="predicted"/>
<dbReference type="InterPro" id="IPR041916">
    <property type="entry name" value="Anti_sigma_zinc_sf"/>
</dbReference>
<comment type="caution">
    <text evidence="5">The sequence shown here is derived from an EMBL/GenBank/DDBJ whole genome shotgun (WGS) entry which is preliminary data.</text>
</comment>
<keyword evidence="4" id="KW-0472">Membrane</keyword>
<reference evidence="5 6" key="1">
    <citation type="journal article" date="2019" name="Nat. Commun.">
        <title>The antimicrobial potential of Streptomyces from insect microbiomes.</title>
        <authorList>
            <person name="Chevrette M.G."/>
            <person name="Carlson C.M."/>
            <person name="Ortega H.E."/>
            <person name="Thomas C."/>
            <person name="Ananiev G.E."/>
            <person name="Barns K.J."/>
            <person name="Book A.J."/>
            <person name="Cagnazzo J."/>
            <person name="Carlos C."/>
            <person name="Flanigan W."/>
            <person name="Grubbs K.J."/>
            <person name="Horn H.A."/>
            <person name="Hoffmann F.M."/>
            <person name="Klassen J.L."/>
            <person name="Knack J.J."/>
            <person name="Lewin G.R."/>
            <person name="McDonald B.R."/>
            <person name="Muller L."/>
            <person name="Melo W.G.P."/>
            <person name="Pinto-Tomas A.A."/>
            <person name="Schmitz A."/>
            <person name="Wendt-Pienkowski E."/>
            <person name="Wildman S."/>
            <person name="Zhao M."/>
            <person name="Zhang F."/>
            <person name="Bugni T.S."/>
            <person name="Andes D.R."/>
            <person name="Pupo M.T."/>
            <person name="Currie C.R."/>
        </authorList>
    </citation>
    <scope>NUCLEOTIDE SEQUENCE [LARGE SCALE GENOMIC DNA]</scope>
    <source>
        <strain evidence="5 6">SID5840</strain>
    </source>
</reference>
<protein>
    <recommendedName>
        <fullName evidence="7">Zinc-finger family protein</fullName>
    </recommendedName>
</protein>
<sequence>MTSHPDVEALAFFAEDLLGPDEERSVADHIETCATCATTLDDLAGVSRTLAGTPAPAMPRDVADLLDDGIARAVAERAANEAKDETEHEAPPVEENRPATVVPFTPKRRGLGLPRLMMVAAASVFVIGGGTAVLTNVLSEDRADQGVASSPLTEESESDPDITRSYSTEALESGTVYTEERLAEQASRVLAMTEEGESGTGPGVQTLSSDLPAGAQECVTLYEEATGSRVTLLDDALWEGGSESGERAWVLFVRDADGASVVVLDPTCARGGDVTEQVLAEERL</sequence>
<keyword evidence="4" id="KW-0812">Transmembrane</keyword>
<evidence type="ECO:0000256" key="3">
    <source>
        <dbReference type="SAM" id="MobiDB-lite"/>
    </source>
</evidence>
<keyword evidence="4" id="KW-1133">Transmembrane helix</keyword>
<evidence type="ECO:0008006" key="7">
    <source>
        <dbReference type="Google" id="ProtNLM"/>
    </source>
</evidence>